<sequence length="86" mass="8616">MRRPLLPGSGPLAGTPPVLVFLVVAAVFAVAVVVGGLIGALLLALLAAGVAILLATTWARLSPPERLARGFVLAVLVAVTIGVALR</sequence>
<evidence type="ECO:0000256" key="1">
    <source>
        <dbReference type="SAM" id="Phobius"/>
    </source>
</evidence>
<keyword evidence="1" id="KW-1133">Transmembrane helix</keyword>
<feature type="transmembrane region" description="Helical" evidence="1">
    <location>
        <begin position="12"/>
        <end position="34"/>
    </location>
</feature>
<keyword evidence="3" id="KW-1185">Reference proteome</keyword>
<feature type="transmembrane region" description="Helical" evidence="1">
    <location>
        <begin position="41"/>
        <end position="61"/>
    </location>
</feature>
<dbReference type="EMBL" id="JAJNDB010000005">
    <property type="protein sequence ID" value="MCD2196345.1"/>
    <property type="molecule type" value="Genomic_DNA"/>
</dbReference>
<protein>
    <submittedName>
        <fullName evidence="2">Uncharacterized protein</fullName>
    </submittedName>
</protein>
<keyword evidence="1" id="KW-0812">Transmembrane</keyword>
<proteinExistence type="predicted"/>
<keyword evidence="1" id="KW-0472">Membrane</keyword>
<evidence type="ECO:0000313" key="3">
    <source>
        <dbReference type="Proteomes" id="UP001199469"/>
    </source>
</evidence>
<accession>A0ABS8PDJ9</accession>
<evidence type="ECO:0000313" key="2">
    <source>
        <dbReference type="EMBL" id="MCD2196345.1"/>
    </source>
</evidence>
<gene>
    <name evidence="2" type="ORF">LQ327_23505</name>
</gene>
<comment type="caution">
    <text evidence="2">The sequence shown here is derived from an EMBL/GenBank/DDBJ whole genome shotgun (WGS) entry which is preliminary data.</text>
</comment>
<organism evidence="2 3">
    <name type="scientific">Actinomycetospora endophytica</name>
    <dbReference type="NCBI Taxonomy" id="2291215"/>
    <lineage>
        <taxon>Bacteria</taxon>
        <taxon>Bacillati</taxon>
        <taxon>Actinomycetota</taxon>
        <taxon>Actinomycetes</taxon>
        <taxon>Pseudonocardiales</taxon>
        <taxon>Pseudonocardiaceae</taxon>
        <taxon>Actinomycetospora</taxon>
    </lineage>
</organism>
<dbReference type="Proteomes" id="UP001199469">
    <property type="component" value="Unassembled WGS sequence"/>
</dbReference>
<dbReference type="RefSeq" id="WP_230738193.1">
    <property type="nucleotide sequence ID" value="NZ_JAJNDB010000005.1"/>
</dbReference>
<reference evidence="2 3" key="1">
    <citation type="submission" date="2021-11" db="EMBL/GenBank/DDBJ databases">
        <title>Draft genome sequence of Actinomycetospora sp. SF1 isolated from the rhizosphere soil.</title>
        <authorList>
            <person name="Duangmal K."/>
            <person name="Chantavorakit T."/>
        </authorList>
    </citation>
    <scope>NUCLEOTIDE SEQUENCE [LARGE SCALE GENOMIC DNA]</scope>
    <source>
        <strain evidence="2 3">TBRC 5722</strain>
    </source>
</reference>
<feature type="transmembrane region" description="Helical" evidence="1">
    <location>
        <begin position="67"/>
        <end position="85"/>
    </location>
</feature>
<name>A0ABS8PDJ9_9PSEU</name>